<keyword evidence="11" id="KW-1185">Reference proteome</keyword>
<feature type="domain" description="Mediator complex subunit Med12" evidence="9">
    <location>
        <begin position="125"/>
        <end position="189"/>
    </location>
</feature>
<dbReference type="Pfam" id="PF09497">
    <property type="entry name" value="Med12"/>
    <property type="match status" value="1"/>
</dbReference>
<dbReference type="GO" id="GO:0003712">
    <property type="term" value="F:transcription coregulator activity"/>
    <property type="evidence" value="ECO:0007669"/>
    <property type="project" value="InterPro"/>
</dbReference>
<gene>
    <name evidence="10" type="ORF">BS47DRAFT_1399968</name>
</gene>
<comment type="subcellular location">
    <subcellularLocation>
        <location evidence="1">Nucleus</location>
    </subcellularLocation>
</comment>
<dbReference type="PANTHER" id="PTHR46567:SF1">
    <property type="entry name" value="MEDIATOR OF RNA POLYMERASE II TRANSCRIPTION SUBUNIT 12"/>
    <property type="match status" value="1"/>
</dbReference>
<dbReference type="EMBL" id="MU129132">
    <property type="protein sequence ID" value="KAF9505901.1"/>
    <property type="molecule type" value="Genomic_DNA"/>
</dbReference>
<feature type="compositionally biased region" description="Basic and acidic residues" evidence="8">
    <location>
        <begin position="1538"/>
        <end position="1547"/>
    </location>
</feature>
<evidence type="ECO:0000256" key="4">
    <source>
        <dbReference type="ARBA" id="ARBA00023015"/>
    </source>
</evidence>
<evidence type="ECO:0000256" key="1">
    <source>
        <dbReference type="ARBA" id="ARBA00004123"/>
    </source>
</evidence>
<dbReference type="Proteomes" id="UP000886523">
    <property type="component" value="Unassembled WGS sequence"/>
</dbReference>
<feature type="compositionally biased region" description="Polar residues" evidence="8">
    <location>
        <begin position="1639"/>
        <end position="1648"/>
    </location>
</feature>
<evidence type="ECO:0000313" key="10">
    <source>
        <dbReference type="EMBL" id="KAF9505901.1"/>
    </source>
</evidence>
<evidence type="ECO:0000256" key="3">
    <source>
        <dbReference type="ARBA" id="ARBA00019622"/>
    </source>
</evidence>
<comment type="similarity">
    <text evidence="2">Belongs to the Mediator complex subunit 12 family.</text>
</comment>
<feature type="region of interest" description="Disordered" evidence="8">
    <location>
        <begin position="1538"/>
        <end position="1691"/>
    </location>
</feature>
<proteinExistence type="inferred from homology"/>
<evidence type="ECO:0000259" key="9">
    <source>
        <dbReference type="SMART" id="SM01281"/>
    </source>
</evidence>
<feature type="region of interest" description="Disordered" evidence="8">
    <location>
        <begin position="1"/>
        <end position="23"/>
    </location>
</feature>
<evidence type="ECO:0000256" key="2">
    <source>
        <dbReference type="ARBA" id="ARBA00010289"/>
    </source>
</evidence>
<feature type="compositionally biased region" description="Acidic residues" evidence="8">
    <location>
        <begin position="1553"/>
        <end position="1567"/>
    </location>
</feature>
<sequence>MTTRPRRSGNPSAEGSYSVAPEDVAGVSSYVPPEWRKPWHRSADLGYPDYLPPRPGHDEEEMRENLVKNGFQGRSLLSSSVRSREKKIMNYPASNGRTPYQLETFNAHSLIHDGPEWRPKIGPSTFKLPAKVTVHNSKRDAWIADLANSQVPLSKLASGSIPHPFKGHDLLEMLYSNKIPVDRAIWYVRVLGAYETQMMRSRPNFKASQYSIDWANIMTTYLKKQLGEVVLPSAYRPGLTIRQSFQGVLGDLDSRAKWTTRFAYSLALLRDFFAESLVDHTTFLLWLSQLIGTSNLAQLGFVALLVDEYLEGITENRTFLAPLVEGCLNKFAEIDSNASKELLLDVHKAIGNILQKSFLSRPDCFVLPKLWYPHMNSLRTILLEKPGDFVSMFSTDDPKKREIFGAMREAFHDVAARNDAISFRSLPARAAVSLRLTMVDIQLLNSINPTVVMGNIRYFETGDGAFPDLFKRKLRLLLTWGVTAECGGHKYFAVASILYHWRERAKHRKIVPHPKEFLHNELFEWLDTSDIARDRANHLNSTALLYEELVRRGLFSYTKFIQKLIARGEIRTGGGVEPRDWSHLSTMLYAIPISSPTESAFAERAAALYGVDFEDPQQSPEAAELQAHWQKALPAIFSSAHTISGIVKPDICPNTSPDPDELPGTEEPVRILKWKKVSPFDQFQLIHRWLLPEIYDYVDRYKAWDQEPLSAKSYCLIVRILAQSRCYPAILKLSTLVIERTSSKSLILVILDTMRIHSDVWSSMDVMDDIVQIFSKVQESWESRGIPSKALLVFLRDIHEMKEVNHDSEPHSLASPAKTQPQLEDSLMLMPELADFVRNPGTTSVSSLASTLITRYGIHDTWLWSLWDNVVANIDQVCPTIPESSAQRQAVIHLAELLHELDGYSTEPLDHQTMRWFDGRGNARLLASGLNARAWELLSLFILHLVSKGILSATTILNGLIFAGWAPPFELPSDTASLSVIGVNDIARRLLLPDEEPSEDDLLPPHNPSEVQRFLGQRSAFCRPPYLAKLFTRIADLIRLELRDDLSSAARSASTNLRLGLCSHPYFRLLALRQIDDAREVFCKPATKDSVWVPSDAKLTETLKLLIGPNETSEVDDAPAGYDIPTIMTRMTPWNFSRAMVELQLTFRRIGLCLSHDSTRAQAEAYLSTFTTSFLEHALDPEETDLVADVLRVSAASSPISSGFQRLAQLLGDLLKGPIESTVDSFLRKGGELLRLLASAFQPLRDSGSALPLIATTIQDDFSDRLQACLNNVLTMLKGRAPPEVPTLSSPLISTHRLPELLLLLARLLQFNLGFRGTWTTRFQGTAESKLALLVEIIVVYCSQSQIEGAYGLFTTLLDTVTMLMADIPRNPKSPNQPLFTQLPNVDFMDLPSAMPSAFRSRLAFILRYNSTDVYASHLYQARRMPNSTRLILGEPVIAKPWEWIEYTAPPSQSAPSAGSSSMPRQGSSVDPPILLNNSSISLEHFGIKLTGERLRGEEERKYDRVAAELRNGEDRFHGDSMFERDWRDARVTWTGREKSNEHHDVVQNEDATVVDEDGVGSPEDVEYQGGIFGMDSPAPSQKTTSSGRSASAHNSSKGKSTKRSAASLSADGSGGDNKVGRGRKRKPEEAASASSSSLDTGDSQGAKTKSRRMIVEVVIPQPSSTLKRKSTADSVTNPGSAPSRKKGKSK</sequence>
<dbReference type="InterPro" id="IPR019035">
    <property type="entry name" value="Mediator_Med12"/>
</dbReference>
<evidence type="ECO:0000256" key="8">
    <source>
        <dbReference type="SAM" id="MobiDB-lite"/>
    </source>
</evidence>
<feature type="region of interest" description="Disordered" evidence="8">
    <location>
        <begin position="1450"/>
        <end position="1472"/>
    </location>
</feature>
<protein>
    <recommendedName>
        <fullName evidence="3">Mediator of RNA polymerase II transcription subunit 12</fullName>
    </recommendedName>
    <alternativeName>
        <fullName evidence="7">Mediator complex subunit 12</fullName>
    </alternativeName>
</protein>
<accession>A0A9P6AHP3</accession>
<evidence type="ECO:0000256" key="6">
    <source>
        <dbReference type="ARBA" id="ARBA00023242"/>
    </source>
</evidence>
<keyword evidence="4" id="KW-0805">Transcription regulation</keyword>
<dbReference type="PANTHER" id="PTHR46567">
    <property type="entry name" value="MEDIATOR OF RNA POLYMERASE II TRANSCRIPTION SUBUNIT 12"/>
    <property type="match status" value="1"/>
</dbReference>
<feature type="compositionally biased region" description="Low complexity" evidence="8">
    <location>
        <begin position="1586"/>
        <end position="1596"/>
    </location>
</feature>
<comment type="caution">
    <text evidence="10">The sequence shown here is derived from an EMBL/GenBank/DDBJ whole genome shotgun (WGS) entry which is preliminary data.</text>
</comment>
<dbReference type="GO" id="GO:0016592">
    <property type="term" value="C:mediator complex"/>
    <property type="evidence" value="ECO:0007669"/>
    <property type="project" value="InterPro"/>
</dbReference>
<dbReference type="GO" id="GO:0006357">
    <property type="term" value="P:regulation of transcription by RNA polymerase II"/>
    <property type="evidence" value="ECO:0007669"/>
    <property type="project" value="InterPro"/>
</dbReference>
<organism evidence="10 11">
    <name type="scientific">Hydnum rufescens UP504</name>
    <dbReference type="NCBI Taxonomy" id="1448309"/>
    <lineage>
        <taxon>Eukaryota</taxon>
        <taxon>Fungi</taxon>
        <taxon>Dikarya</taxon>
        <taxon>Basidiomycota</taxon>
        <taxon>Agaricomycotina</taxon>
        <taxon>Agaricomycetes</taxon>
        <taxon>Cantharellales</taxon>
        <taxon>Hydnaceae</taxon>
        <taxon>Hydnum</taxon>
    </lineage>
</organism>
<evidence type="ECO:0000256" key="5">
    <source>
        <dbReference type="ARBA" id="ARBA00023163"/>
    </source>
</evidence>
<evidence type="ECO:0000313" key="11">
    <source>
        <dbReference type="Proteomes" id="UP000886523"/>
    </source>
</evidence>
<dbReference type="SMART" id="SM01281">
    <property type="entry name" value="Med12"/>
    <property type="match status" value="1"/>
</dbReference>
<keyword evidence="6" id="KW-0539">Nucleus</keyword>
<name>A0A9P6AHP3_9AGAM</name>
<keyword evidence="5" id="KW-0804">Transcription</keyword>
<feature type="compositionally biased region" description="Low complexity" evidence="8">
    <location>
        <begin position="1450"/>
        <end position="1462"/>
    </location>
</feature>
<dbReference type="OrthoDB" id="20828at2759"/>
<reference evidence="10" key="1">
    <citation type="journal article" date="2020" name="Nat. Commun.">
        <title>Large-scale genome sequencing of mycorrhizal fungi provides insights into the early evolution of symbiotic traits.</title>
        <authorList>
            <person name="Miyauchi S."/>
            <person name="Kiss E."/>
            <person name="Kuo A."/>
            <person name="Drula E."/>
            <person name="Kohler A."/>
            <person name="Sanchez-Garcia M."/>
            <person name="Morin E."/>
            <person name="Andreopoulos B."/>
            <person name="Barry K.W."/>
            <person name="Bonito G."/>
            <person name="Buee M."/>
            <person name="Carver A."/>
            <person name="Chen C."/>
            <person name="Cichocki N."/>
            <person name="Clum A."/>
            <person name="Culley D."/>
            <person name="Crous P.W."/>
            <person name="Fauchery L."/>
            <person name="Girlanda M."/>
            <person name="Hayes R.D."/>
            <person name="Keri Z."/>
            <person name="LaButti K."/>
            <person name="Lipzen A."/>
            <person name="Lombard V."/>
            <person name="Magnuson J."/>
            <person name="Maillard F."/>
            <person name="Murat C."/>
            <person name="Nolan M."/>
            <person name="Ohm R.A."/>
            <person name="Pangilinan J."/>
            <person name="Pereira M.F."/>
            <person name="Perotto S."/>
            <person name="Peter M."/>
            <person name="Pfister S."/>
            <person name="Riley R."/>
            <person name="Sitrit Y."/>
            <person name="Stielow J.B."/>
            <person name="Szollosi G."/>
            <person name="Zifcakova L."/>
            <person name="Stursova M."/>
            <person name="Spatafora J.W."/>
            <person name="Tedersoo L."/>
            <person name="Vaario L.M."/>
            <person name="Yamada A."/>
            <person name="Yan M."/>
            <person name="Wang P."/>
            <person name="Xu J."/>
            <person name="Bruns T."/>
            <person name="Baldrian P."/>
            <person name="Vilgalys R."/>
            <person name="Dunand C."/>
            <person name="Henrissat B."/>
            <person name="Grigoriev I.V."/>
            <person name="Hibbett D."/>
            <person name="Nagy L.G."/>
            <person name="Martin F.M."/>
        </authorList>
    </citation>
    <scope>NUCLEOTIDE SEQUENCE</scope>
    <source>
        <strain evidence="10">UP504</strain>
    </source>
</reference>
<evidence type="ECO:0000256" key="7">
    <source>
        <dbReference type="ARBA" id="ARBA00032010"/>
    </source>
</evidence>